<accession>A0ABV8CET3</accession>
<dbReference type="SUPFAM" id="SSF48179">
    <property type="entry name" value="6-phosphogluconate dehydrogenase C-terminal domain-like"/>
    <property type="match status" value="1"/>
</dbReference>
<evidence type="ECO:0000256" key="1">
    <source>
        <dbReference type="ARBA" id="ARBA00005525"/>
    </source>
</evidence>
<reference evidence="10" key="1">
    <citation type="journal article" date="2019" name="Int. J. Syst. Evol. Microbiol.">
        <title>The Global Catalogue of Microorganisms (GCM) 10K type strain sequencing project: providing services to taxonomists for standard genome sequencing and annotation.</title>
        <authorList>
            <consortium name="The Broad Institute Genomics Platform"/>
            <consortium name="The Broad Institute Genome Sequencing Center for Infectious Disease"/>
            <person name="Wu L."/>
            <person name="Ma J."/>
        </authorList>
    </citation>
    <scope>NUCLEOTIDE SEQUENCE [LARGE SCALE GENOMIC DNA]</scope>
    <source>
        <strain evidence="10">CCUG 59858</strain>
    </source>
</reference>
<evidence type="ECO:0000256" key="2">
    <source>
        <dbReference type="ARBA" id="ARBA00022857"/>
    </source>
</evidence>
<keyword evidence="2 4" id="KW-0521">NADP</keyword>
<dbReference type="InterPro" id="IPR036291">
    <property type="entry name" value="NAD(P)-bd_dom_sf"/>
</dbReference>
<evidence type="ECO:0000313" key="10">
    <source>
        <dbReference type="Proteomes" id="UP001595758"/>
    </source>
</evidence>
<name>A0ABV8CET3_9GAMM</name>
<dbReference type="Pfam" id="PF14748">
    <property type="entry name" value="P5CR_dimer"/>
    <property type="match status" value="1"/>
</dbReference>
<dbReference type="EC" id="1.5.1.2" evidence="4 5"/>
<comment type="catalytic activity">
    <reaction evidence="4">
        <text>L-proline + NAD(+) = (S)-1-pyrroline-5-carboxylate + NADH + 2 H(+)</text>
        <dbReference type="Rhea" id="RHEA:14105"/>
        <dbReference type="ChEBI" id="CHEBI:15378"/>
        <dbReference type="ChEBI" id="CHEBI:17388"/>
        <dbReference type="ChEBI" id="CHEBI:57540"/>
        <dbReference type="ChEBI" id="CHEBI:57945"/>
        <dbReference type="ChEBI" id="CHEBI:60039"/>
        <dbReference type="EC" id="1.5.1.2"/>
    </reaction>
</comment>
<dbReference type="InterPro" id="IPR029036">
    <property type="entry name" value="P5CR_dimer"/>
</dbReference>
<dbReference type="InterPro" id="IPR008927">
    <property type="entry name" value="6-PGluconate_DH-like_C_sf"/>
</dbReference>
<dbReference type="GO" id="GO:0004735">
    <property type="term" value="F:pyrroline-5-carboxylate reductase activity"/>
    <property type="evidence" value="ECO:0007669"/>
    <property type="project" value="UniProtKB-EC"/>
</dbReference>
<gene>
    <name evidence="4 9" type="primary">proC</name>
    <name evidence="9" type="ORF">ACFORL_05555</name>
</gene>
<keyword evidence="4" id="KW-0963">Cytoplasm</keyword>
<dbReference type="PROSITE" id="PS00521">
    <property type="entry name" value="P5CR"/>
    <property type="match status" value="1"/>
</dbReference>
<comment type="function">
    <text evidence="4">Catalyzes the reduction of 1-pyrroline-5-carboxylate (PCA) to L-proline.</text>
</comment>
<evidence type="ECO:0000256" key="4">
    <source>
        <dbReference type="HAMAP-Rule" id="MF_01925"/>
    </source>
</evidence>
<dbReference type="Gene3D" id="3.40.50.720">
    <property type="entry name" value="NAD(P)-binding Rossmann-like Domain"/>
    <property type="match status" value="1"/>
</dbReference>
<dbReference type="Pfam" id="PF03807">
    <property type="entry name" value="F420_oxidored"/>
    <property type="match status" value="1"/>
</dbReference>
<comment type="pathway">
    <text evidence="4 6">Amino-acid biosynthesis; L-proline biosynthesis; L-proline from L-glutamate 5-semialdehyde: step 1/1.</text>
</comment>
<dbReference type="HAMAP" id="MF_01925">
    <property type="entry name" value="P5C_reductase"/>
    <property type="match status" value="1"/>
</dbReference>
<evidence type="ECO:0000256" key="5">
    <source>
        <dbReference type="NCBIfam" id="TIGR00112"/>
    </source>
</evidence>
<proteinExistence type="inferred from homology"/>
<feature type="domain" description="Pyrroline-5-carboxylate reductase dimerisation" evidence="8">
    <location>
        <begin position="154"/>
        <end position="258"/>
    </location>
</feature>
<dbReference type="Proteomes" id="UP001595758">
    <property type="component" value="Unassembled WGS sequence"/>
</dbReference>
<evidence type="ECO:0000259" key="7">
    <source>
        <dbReference type="Pfam" id="PF03807"/>
    </source>
</evidence>
<comment type="catalytic activity">
    <reaction evidence="4 6">
        <text>L-proline + NADP(+) = (S)-1-pyrroline-5-carboxylate + NADPH + 2 H(+)</text>
        <dbReference type="Rhea" id="RHEA:14109"/>
        <dbReference type="ChEBI" id="CHEBI:15378"/>
        <dbReference type="ChEBI" id="CHEBI:17388"/>
        <dbReference type="ChEBI" id="CHEBI:57783"/>
        <dbReference type="ChEBI" id="CHEBI:58349"/>
        <dbReference type="ChEBI" id="CHEBI:60039"/>
        <dbReference type="EC" id="1.5.1.2"/>
    </reaction>
</comment>
<keyword evidence="10" id="KW-1185">Reference proteome</keyword>
<dbReference type="EMBL" id="JBHSAB010000006">
    <property type="protein sequence ID" value="MFC3908540.1"/>
    <property type="molecule type" value="Genomic_DNA"/>
</dbReference>
<evidence type="ECO:0000313" key="9">
    <source>
        <dbReference type="EMBL" id="MFC3908540.1"/>
    </source>
</evidence>
<dbReference type="PANTHER" id="PTHR11645">
    <property type="entry name" value="PYRROLINE-5-CARBOXYLATE REDUCTASE"/>
    <property type="match status" value="1"/>
</dbReference>
<dbReference type="Gene3D" id="1.10.3730.10">
    <property type="entry name" value="ProC C-terminal domain-like"/>
    <property type="match status" value="1"/>
</dbReference>
<keyword evidence="3 4" id="KW-0560">Oxidoreductase</keyword>
<protein>
    <recommendedName>
        <fullName evidence="4 5">Pyrroline-5-carboxylate reductase</fullName>
        <shortName evidence="4">P5C reductase</shortName>
        <shortName evidence="4">P5CR</shortName>
        <ecNumber evidence="4 5">1.5.1.2</ecNumber>
    </recommendedName>
    <alternativeName>
        <fullName evidence="4">PCA reductase</fullName>
    </alternativeName>
</protein>
<comment type="subcellular location">
    <subcellularLocation>
        <location evidence="4">Cytoplasm</location>
    </subcellularLocation>
</comment>
<keyword evidence="4 6" id="KW-0641">Proline biosynthesis</keyword>
<dbReference type="NCBIfam" id="TIGR00112">
    <property type="entry name" value="proC"/>
    <property type="match status" value="1"/>
</dbReference>
<comment type="caution">
    <text evidence="9">The sequence shown here is derived from an EMBL/GenBank/DDBJ whole genome shotgun (WGS) entry which is preliminary data.</text>
</comment>
<dbReference type="SUPFAM" id="SSF51735">
    <property type="entry name" value="NAD(P)-binding Rossmann-fold domains"/>
    <property type="match status" value="1"/>
</dbReference>
<dbReference type="InterPro" id="IPR028939">
    <property type="entry name" value="P5C_Rdtase_cat_N"/>
</dbReference>
<dbReference type="InterPro" id="IPR000304">
    <property type="entry name" value="Pyrroline-COOH_reductase"/>
</dbReference>
<dbReference type="InterPro" id="IPR053790">
    <property type="entry name" value="P5CR-like_CS"/>
</dbReference>
<evidence type="ECO:0000256" key="6">
    <source>
        <dbReference type="RuleBase" id="RU003903"/>
    </source>
</evidence>
<organism evidence="9 10">
    <name type="scientific">Legionella dresdenensis</name>
    <dbReference type="NCBI Taxonomy" id="450200"/>
    <lineage>
        <taxon>Bacteria</taxon>
        <taxon>Pseudomonadati</taxon>
        <taxon>Pseudomonadota</taxon>
        <taxon>Gammaproteobacteria</taxon>
        <taxon>Legionellales</taxon>
        <taxon>Legionellaceae</taxon>
        <taxon>Legionella</taxon>
    </lineage>
</organism>
<dbReference type="PANTHER" id="PTHR11645:SF0">
    <property type="entry name" value="PYRROLINE-5-CARBOXYLATE REDUCTASE 3"/>
    <property type="match status" value="1"/>
</dbReference>
<sequence>MKVCFIGYGNMAQAIAAQLKQINSIELFASSPSLTPKAESGITTHYDNKKFIHQAHIVILAVKPAKINQVVAEIVPLLSDRSVLLSLAAGITLKRLESLCGHQQAIVRAMPNTPVAVGCGATPLLANPHVTAEQKQWLETLFQSTGITTWVDDERLMNAYTAVSGSGPAYVFLYLEAMIATAEKLGIPPEQARDFSLQTLSGAVELLRKSNLSPQELRQQVTSPAGTTEAAIHFFEQHQFKQTITGAVKAACNRAVELGQEHNSESN</sequence>
<comment type="similarity">
    <text evidence="1 4 6">Belongs to the pyrroline-5-carboxylate reductase family.</text>
</comment>
<dbReference type="PIRSF" id="PIRSF000193">
    <property type="entry name" value="Pyrrol-5-carb_rd"/>
    <property type="match status" value="1"/>
</dbReference>
<evidence type="ECO:0000259" key="8">
    <source>
        <dbReference type="Pfam" id="PF14748"/>
    </source>
</evidence>
<dbReference type="RefSeq" id="WP_382341924.1">
    <property type="nucleotide sequence ID" value="NZ_JBHSAB010000006.1"/>
</dbReference>
<feature type="domain" description="Pyrroline-5-carboxylate reductase catalytic N-terminal" evidence="7">
    <location>
        <begin position="2"/>
        <end position="90"/>
    </location>
</feature>
<keyword evidence="4 6" id="KW-0028">Amino-acid biosynthesis</keyword>
<evidence type="ECO:0000256" key="3">
    <source>
        <dbReference type="ARBA" id="ARBA00023002"/>
    </source>
</evidence>